<gene>
    <name evidence="1" type="ORF">K8P03_04255</name>
</gene>
<evidence type="ECO:0000313" key="2">
    <source>
        <dbReference type="Proteomes" id="UP000734271"/>
    </source>
</evidence>
<proteinExistence type="predicted"/>
<organism evidence="1 2">
    <name type="scientific">Anaerococcus murdochii</name>
    <dbReference type="NCBI Taxonomy" id="411577"/>
    <lineage>
        <taxon>Bacteria</taxon>
        <taxon>Bacillati</taxon>
        <taxon>Bacillota</taxon>
        <taxon>Tissierellia</taxon>
        <taxon>Tissierellales</taxon>
        <taxon>Peptoniphilaceae</taxon>
        <taxon>Anaerococcus</taxon>
    </lineage>
</organism>
<comment type="caution">
    <text evidence="1">The sequence shown here is derived from an EMBL/GenBank/DDBJ whole genome shotgun (WGS) entry which is preliminary data.</text>
</comment>
<keyword evidence="2" id="KW-1185">Reference proteome</keyword>
<reference evidence="1 2" key="1">
    <citation type="submission" date="2021-08" db="EMBL/GenBank/DDBJ databases">
        <title>FDA dAtabase for Regulatory Grade micrObial Sequences (FDA-ARGOS): Supporting development and validation of Infectious Disease Dx tests.</title>
        <authorList>
            <person name="Sproer C."/>
            <person name="Gronow S."/>
            <person name="Severitt S."/>
            <person name="Schroder I."/>
            <person name="Tallon L."/>
            <person name="Sadzewicz L."/>
            <person name="Zhao X."/>
            <person name="Boylan J."/>
            <person name="Ott S."/>
            <person name="Bowen H."/>
            <person name="Vavikolanu K."/>
            <person name="Hazen T."/>
            <person name="Aluvathingal J."/>
            <person name="Nadendla S."/>
            <person name="Lowell S."/>
            <person name="Myers T."/>
            <person name="Yan Y."/>
            <person name="Sichtig H."/>
        </authorList>
    </citation>
    <scope>NUCLEOTIDE SEQUENCE [LARGE SCALE GENOMIC DNA]</scope>
    <source>
        <strain evidence="1 2">FDAARGOS_1460</strain>
    </source>
</reference>
<dbReference type="Proteomes" id="UP000734271">
    <property type="component" value="Unassembled WGS sequence"/>
</dbReference>
<dbReference type="EMBL" id="JAIPME010000002">
    <property type="protein sequence ID" value="MBZ2386510.1"/>
    <property type="molecule type" value="Genomic_DNA"/>
</dbReference>
<sequence>MRRDEIEKINRKREDFLRAIKESDIDYIKEFFPQVKLIFTGEELGISSRVVKDTL</sequence>
<evidence type="ECO:0000313" key="1">
    <source>
        <dbReference type="EMBL" id="MBZ2386510.1"/>
    </source>
</evidence>
<protein>
    <submittedName>
        <fullName evidence="1">Uncharacterized protein</fullName>
    </submittedName>
</protein>
<name>A0ABS7SY96_9FIRM</name>
<dbReference type="RefSeq" id="WP_223418616.1">
    <property type="nucleotide sequence ID" value="NZ_JAIPME010000002.1"/>
</dbReference>
<accession>A0ABS7SY96</accession>